<dbReference type="PROSITE" id="PS00584">
    <property type="entry name" value="PFKB_KINASES_2"/>
    <property type="match status" value="1"/>
</dbReference>
<keyword evidence="7" id="KW-1185">Reference proteome</keyword>
<evidence type="ECO:0000256" key="1">
    <source>
        <dbReference type="ARBA" id="ARBA00010688"/>
    </source>
</evidence>
<evidence type="ECO:0000313" key="7">
    <source>
        <dbReference type="Proteomes" id="UP001172738"/>
    </source>
</evidence>
<feature type="domain" description="Carbohydrate kinase PfkB" evidence="5">
    <location>
        <begin position="11"/>
        <end position="302"/>
    </location>
</feature>
<keyword evidence="3 4" id="KW-0418">Kinase</keyword>
<evidence type="ECO:0000256" key="2">
    <source>
        <dbReference type="ARBA" id="ARBA00022679"/>
    </source>
</evidence>
<keyword evidence="2 4" id="KW-0808">Transferase</keyword>
<evidence type="ECO:0000256" key="4">
    <source>
        <dbReference type="RuleBase" id="RU003704"/>
    </source>
</evidence>
<comment type="similarity">
    <text evidence="1 4">Belongs to the carbohydrate kinase PfkB family.</text>
</comment>
<name>A0ABT8G0G4_9MICO</name>
<protein>
    <submittedName>
        <fullName evidence="6">PfkB family carbohydrate kinase</fullName>
    </submittedName>
</protein>
<comment type="caution">
    <text evidence="6">The sequence shown here is derived from an EMBL/GenBank/DDBJ whole genome shotgun (WGS) entry which is preliminary data.</text>
</comment>
<dbReference type="RefSeq" id="WP_301127346.1">
    <property type="nucleotide sequence ID" value="NZ_JAUHPV010000003.1"/>
</dbReference>
<evidence type="ECO:0000313" key="6">
    <source>
        <dbReference type="EMBL" id="MDN4472625.1"/>
    </source>
</evidence>
<accession>A0ABT8G0G4</accession>
<gene>
    <name evidence="6" type="ORF">QQX04_06420</name>
</gene>
<evidence type="ECO:0000259" key="5">
    <source>
        <dbReference type="Pfam" id="PF00294"/>
    </source>
</evidence>
<dbReference type="InterPro" id="IPR011611">
    <property type="entry name" value="PfkB_dom"/>
</dbReference>
<dbReference type="GO" id="GO:0016301">
    <property type="term" value="F:kinase activity"/>
    <property type="evidence" value="ECO:0007669"/>
    <property type="project" value="UniProtKB-KW"/>
</dbReference>
<dbReference type="PRINTS" id="PR00990">
    <property type="entry name" value="RIBOKINASE"/>
</dbReference>
<dbReference type="InterPro" id="IPR002173">
    <property type="entry name" value="Carboh/pur_kinase_PfkB_CS"/>
</dbReference>
<evidence type="ECO:0000256" key="3">
    <source>
        <dbReference type="ARBA" id="ARBA00022777"/>
    </source>
</evidence>
<dbReference type="InterPro" id="IPR029056">
    <property type="entry name" value="Ribokinase-like"/>
</dbReference>
<dbReference type="Pfam" id="PF00294">
    <property type="entry name" value="PfkB"/>
    <property type="match status" value="1"/>
</dbReference>
<dbReference type="SUPFAM" id="SSF53613">
    <property type="entry name" value="Ribokinase-like"/>
    <property type="match status" value="1"/>
</dbReference>
<dbReference type="InterPro" id="IPR002139">
    <property type="entry name" value="Ribo/fructo_kinase"/>
</dbReference>
<sequence length="312" mass="31805">MTGSTSGAAPTVAVIGPVSVDTIVTLEHLPAPVPHTVMADRWSTQIGGTSAGKALHLSDLGAETLLFTTEGDDESGAEALRVVESRGVAVHAIPTGAPVERHLNLMSRHGARVSVYLQPAGDPDPTLTAARLHDLRTALPGIDAVFLDLAPLSLSLAPAIAASGVPVWVDIHDYDGADPFHEPFLEAADVILMNGDRIGDIEGFLSASVLEGRHAAVCTLGADGAVGISGDGTPVRVPAARTTVVDPNGAGDAFAAGMLMQALREGCAGRPFTAEELERCMDAGAAQAVTAVSSEGLAPNLPIWTGAPAIDS</sequence>
<reference evidence="6" key="1">
    <citation type="submission" date="2023-06" db="EMBL/GenBank/DDBJ databases">
        <title>SYSU T00b26.</title>
        <authorList>
            <person name="Gao L."/>
            <person name="Fang B.-Z."/>
            <person name="Li W.-J."/>
        </authorList>
    </citation>
    <scope>NUCLEOTIDE SEQUENCE</scope>
    <source>
        <strain evidence="6">SYSU T00b26</strain>
    </source>
</reference>
<organism evidence="6 7">
    <name type="scientific">Demequina zhanjiangensis</name>
    <dbReference type="NCBI Taxonomy" id="3051659"/>
    <lineage>
        <taxon>Bacteria</taxon>
        <taxon>Bacillati</taxon>
        <taxon>Actinomycetota</taxon>
        <taxon>Actinomycetes</taxon>
        <taxon>Micrococcales</taxon>
        <taxon>Demequinaceae</taxon>
        <taxon>Demequina</taxon>
    </lineage>
</organism>
<dbReference type="Gene3D" id="3.40.1190.20">
    <property type="match status" value="1"/>
</dbReference>
<dbReference type="Proteomes" id="UP001172738">
    <property type="component" value="Unassembled WGS sequence"/>
</dbReference>
<proteinExistence type="inferred from homology"/>
<dbReference type="PANTHER" id="PTHR10584">
    <property type="entry name" value="SUGAR KINASE"/>
    <property type="match status" value="1"/>
</dbReference>
<dbReference type="EMBL" id="JAUHPV010000003">
    <property type="protein sequence ID" value="MDN4472625.1"/>
    <property type="molecule type" value="Genomic_DNA"/>
</dbReference>
<dbReference type="PANTHER" id="PTHR10584:SF166">
    <property type="entry name" value="RIBOKINASE"/>
    <property type="match status" value="1"/>
</dbReference>